<protein>
    <submittedName>
        <fullName evidence="1">Uncharacterized protein</fullName>
    </submittedName>
</protein>
<gene>
    <name evidence="1" type="ORF">MSG28_014829</name>
</gene>
<proteinExistence type="predicted"/>
<organism evidence="1 2">
    <name type="scientific">Choristoneura fumiferana</name>
    <name type="common">Spruce budworm moth</name>
    <name type="synonym">Archips fumiferana</name>
    <dbReference type="NCBI Taxonomy" id="7141"/>
    <lineage>
        <taxon>Eukaryota</taxon>
        <taxon>Metazoa</taxon>
        <taxon>Ecdysozoa</taxon>
        <taxon>Arthropoda</taxon>
        <taxon>Hexapoda</taxon>
        <taxon>Insecta</taxon>
        <taxon>Pterygota</taxon>
        <taxon>Neoptera</taxon>
        <taxon>Endopterygota</taxon>
        <taxon>Lepidoptera</taxon>
        <taxon>Glossata</taxon>
        <taxon>Ditrysia</taxon>
        <taxon>Tortricoidea</taxon>
        <taxon>Tortricidae</taxon>
        <taxon>Tortricinae</taxon>
        <taxon>Choristoneura</taxon>
    </lineage>
</organism>
<sequence length="418" mass="48558">MDETVLLLRKWSISEEIIKNFLDNDISIENFKDLTDTYLKELCPHIGQRIILRNNIQDLLESVATTEALSENTVYTNHESHSSARTNKEVSGDSFSSLPILDDITNILEDINRPPLPDFDINTLLQTSAHGSSILNYYKRYQCLNAKKRNILRSFMLNPTKYPSPVPTVFLSHATFIHKLRAEDYNLIAARIVSLFPSENIGTYFMRAVPTAKSISGKYIPAKGKLVDKVRNLLYISGEKHRRPKSTQRIPENELENEPKNLSLMIDAAHDDDCLWLKNNNEPWDEVVLRWKKTRKYRIGQEHIFPTIHDFLENWPILKDAKGHVLINLDFEEMYEEQSLNFFKNWHFFFEKLLKLKQDQIKNETGLSLLETLFALKDDAFIHGFAYVYHKHSKEAINQARKQANLHACKQAINDDVV</sequence>
<evidence type="ECO:0000313" key="2">
    <source>
        <dbReference type="Proteomes" id="UP001064048"/>
    </source>
</evidence>
<reference evidence="1 2" key="1">
    <citation type="journal article" date="2022" name="Genome Biol. Evol.">
        <title>The Spruce Budworm Genome: Reconstructing the Evolutionary History of Antifreeze Proteins.</title>
        <authorList>
            <person name="Beliveau C."/>
            <person name="Gagne P."/>
            <person name="Picq S."/>
            <person name="Vernygora O."/>
            <person name="Keeling C.I."/>
            <person name="Pinkney K."/>
            <person name="Doucet D."/>
            <person name="Wen F."/>
            <person name="Johnston J.S."/>
            <person name="Maaroufi H."/>
            <person name="Boyle B."/>
            <person name="Laroche J."/>
            <person name="Dewar K."/>
            <person name="Juretic N."/>
            <person name="Blackburn G."/>
            <person name="Nisole A."/>
            <person name="Brunet B."/>
            <person name="Brandao M."/>
            <person name="Lumley L."/>
            <person name="Duan J."/>
            <person name="Quan G."/>
            <person name="Lucarotti C.J."/>
            <person name="Roe A.D."/>
            <person name="Sperling F.A.H."/>
            <person name="Levesque R.C."/>
            <person name="Cusson M."/>
        </authorList>
    </citation>
    <scope>NUCLEOTIDE SEQUENCE [LARGE SCALE GENOMIC DNA]</scope>
    <source>
        <strain evidence="1">Glfc:IPQL:Cfum</strain>
    </source>
</reference>
<dbReference type="Proteomes" id="UP001064048">
    <property type="component" value="Chromosome 26"/>
</dbReference>
<keyword evidence="2" id="KW-1185">Reference proteome</keyword>
<name>A0ACC0JT78_CHOFU</name>
<evidence type="ECO:0000313" key="1">
    <source>
        <dbReference type="EMBL" id="KAI8427231.1"/>
    </source>
</evidence>
<dbReference type="EMBL" id="CM046126">
    <property type="protein sequence ID" value="KAI8427231.1"/>
    <property type="molecule type" value="Genomic_DNA"/>
</dbReference>
<comment type="caution">
    <text evidence="1">The sequence shown here is derived from an EMBL/GenBank/DDBJ whole genome shotgun (WGS) entry which is preliminary data.</text>
</comment>
<accession>A0ACC0JT78</accession>